<dbReference type="SUPFAM" id="SSF52283">
    <property type="entry name" value="Formate/glycerate dehydrogenase catalytic domain-like"/>
    <property type="match status" value="1"/>
</dbReference>
<evidence type="ECO:0000256" key="4">
    <source>
        <dbReference type="RuleBase" id="RU003719"/>
    </source>
</evidence>
<dbReference type="PROSITE" id="PS00670">
    <property type="entry name" value="D_2_HYDROXYACID_DH_2"/>
    <property type="match status" value="1"/>
</dbReference>
<dbReference type="InterPro" id="IPR050223">
    <property type="entry name" value="D-isomer_2-hydroxyacid_DH"/>
</dbReference>
<feature type="domain" description="D-isomer specific 2-hydroxyacid dehydrogenase NAD-binding" evidence="6">
    <location>
        <begin position="128"/>
        <end position="315"/>
    </location>
</feature>
<sequence>MPDGSGSSSSIPLRQDALGTLKASEATLFIATPIHPKSEAHADKVFGRVLRPGVGGWTREAALAEADAVVLRAGTIREPDLLIAPKVRIVARNGTGYDSVDLPGCVSRGVVVTNVPGGNAEAVAEIALALALAVTRRVAELDARIRSGELVRSITALCPGLLGRTVGLVGMGDIAYAAARMFSAFNCKIIVYSPTSPASRWVKPDERYPVPLAHERVDSLDALLGRAHVVSLHCPLTPATRGMIGPRELALMLPDAVLINTSRGAMVDEDALVAALREGRIGGAGLDVTAVEPAYGDNLAKFAGLRNVVVLPHVGASTDAAQEYGCNAAIDICADYLEGRGARNRVA</sequence>
<dbReference type="InterPro" id="IPR006139">
    <property type="entry name" value="D-isomer_2_OHA_DH_cat_dom"/>
</dbReference>
<organism evidence="7 8">
    <name type="scientific">Vanrija pseudolonga</name>
    <dbReference type="NCBI Taxonomy" id="143232"/>
    <lineage>
        <taxon>Eukaryota</taxon>
        <taxon>Fungi</taxon>
        <taxon>Dikarya</taxon>
        <taxon>Basidiomycota</taxon>
        <taxon>Agaricomycotina</taxon>
        <taxon>Tremellomycetes</taxon>
        <taxon>Trichosporonales</taxon>
        <taxon>Trichosporonaceae</taxon>
        <taxon>Vanrija</taxon>
    </lineage>
</organism>
<dbReference type="RefSeq" id="XP_062630947.1">
    <property type="nucleotide sequence ID" value="XM_062774963.1"/>
</dbReference>
<keyword evidence="8" id="KW-1185">Reference proteome</keyword>
<gene>
    <name evidence="7" type="primary">gyaR</name>
    <name evidence="7" type="ORF">LOC62_06G008431</name>
</gene>
<protein>
    <submittedName>
        <fullName evidence="7">Glyoxylate reductase</fullName>
    </submittedName>
</protein>
<proteinExistence type="inferred from homology"/>
<dbReference type="Pfam" id="PF00389">
    <property type="entry name" value="2-Hacid_dh"/>
    <property type="match status" value="1"/>
</dbReference>
<dbReference type="Pfam" id="PF02826">
    <property type="entry name" value="2-Hacid_dh_C"/>
    <property type="match status" value="1"/>
</dbReference>
<dbReference type="Gene3D" id="3.40.50.720">
    <property type="entry name" value="NAD(P)-binding Rossmann-like Domain"/>
    <property type="match status" value="2"/>
</dbReference>
<evidence type="ECO:0000256" key="3">
    <source>
        <dbReference type="ARBA" id="ARBA00023027"/>
    </source>
</evidence>
<dbReference type="PANTHER" id="PTHR10996">
    <property type="entry name" value="2-HYDROXYACID DEHYDROGENASE-RELATED"/>
    <property type="match status" value="1"/>
</dbReference>
<dbReference type="GO" id="GO:0030267">
    <property type="term" value="F:glyoxylate reductase (NADPH) activity"/>
    <property type="evidence" value="ECO:0007669"/>
    <property type="project" value="TreeGrafter"/>
</dbReference>
<keyword evidence="2 4" id="KW-0560">Oxidoreductase</keyword>
<comment type="similarity">
    <text evidence="1 4">Belongs to the D-isomer specific 2-hydroxyacid dehydrogenase family.</text>
</comment>
<evidence type="ECO:0000259" key="5">
    <source>
        <dbReference type="Pfam" id="PF00389"/>
    </source>
</evidence>
<dbReference type="SUPFAM" id="SSF51735">
    <property type="entry name" value="NAD(P)-binding Rossmann-fold domains"/>
    <property type="match status" value="1"/>
</dbReference>
<evidence type="ECO:0000313" key="7">
    <source>
        <dbReference type="EMBL" id="WOO84921.1"/>
    </source>
</evidence>
<dbReference type="PANTHER" id="PTHR10996:SF264">
    <property type="entry name" value="HYPOTHETICAL D-ISOMER SPECIFIC 2-HYDROXYACID DEHYDROGENASE (EUROFUNG)"/>
    <property type="match status" value="1"/>
</dbReference>
<evidence type="ECO:0000313" key="8">
    <source>
        <dbReference type="Proteomes" id="UP000827549"/>
    </source>
</evidence>
<dbReference type="InterPro" id="IPR036291">
    <property type="entry name" value="NAD(P)-bd_dom_sf"/>
</dbReference>
<evidence type="ECO:0000256" key="2">
    <source>
        <dbReference type="ARBA" id="ARBA00023002"/>
    </source>
</evidence>
<feature type="domain" description="D-isomer specific 2-hydroxyacid dehydrogenase catalytic" evidence="5">
    <location>
        <begin position="61"/>
        <end position="346"/>
    </location>
</feature>
<keyword evidence="3" id="KW-0520">NAD</keyword>
<name>A0AAF0YHX7_9TREE</name>
<dbReference type="GO" id="GO:0005829">
    <property type="term" value="C:cytosol"/>
    <property type="evidence" value="ECO:0007669"/>
    <property type="project" value="TreeGrafter"/>
</dbReference>
<dbReference type="GeneID" id="87811597"/>
<accession>A0AAF0YHX7</accession>
<dbReference type="EMBL" id="CP086719">
    <property type="protein sequence ID" value="WOO84921.1"/>
    <property type="molecule type" value="Genomic_DNA"/>
</dbReference>
<dbReference type="InterPro" id="IPR006140">
    <property type="entry name" value="D-isomer_DH_NAD-bd"/>
</dbReference>
<dbReference type="GO" id="GO:0016618">
    <property type="term" value="F:hydroxypyruvate reductase [NAD(P)H] activity"/>
    <property type="evidence" value="ECO:0007669"/>
    <property type="project" value="TreeGrafter"/>
</dbReference>
<reference evidence="7" key="1">
    <citation type="submission" date="2023-10" db="EMBL/GenBank/DDBJ databases">
        <authorList>
            <person name="Noh H."/>
        </authorList>
    </citation>
    <scope>NUCLEOTIDE SEQUENCE</scope>
    <source>
        <strain evidence="7">DUCC4014</strain>
    </source>
</reference>
<dbReference type="Proteomes" id="UP000827549">
    <property type="component" value="Chromosome 6"/>
</dbReference>
<dbReference type="InterPro" id="IPR029753">
    <property type="entry name" value="D-isomer_DH_CS"/>
</dbReference>
<dbReference type="GO" id="GO:0051287">
    <property type="term" value="F:NAD binding"/>
    <property type="evidence" value="ECO:0007669"/>
    <property type="project" value="InterPro"/>
</dbReference>
<dbReference type="FunFam" id="3.40.50.720:FF:000203">
    <property type="entry name" value="D-3-phosphoglycerate dehydrogenase (SerA)"/>
    <property type="match status" value="1"/>
</dbReference>
<evidence type="ECO:0000259" key="6">
    <source>
        <dbReference type="Pfam" id="PF02826"/>
    </source>
</evidence>
<evidence type="ECO:0000256" key="1">
    <source>
        <dbReference type="ARBA" id="ARBA00005854"/>
    </source>
</evidence>
<dbReference type="AlphaFoldDB" id="A0AAF0YHX7"/>